<evidence type="ECO:0000313" key="2">
    <source>
        <dbReference type="Proteomes" id="UP001431209"/>
    </source>
</evidence>
<reference evidence="1 2" key="1">
    <citation type="submission" date="2024-03" db="EMBL/GenBank/DDBJ databases">
        <title>The Acrasis kona genome and developmental transcriptomes reveal deep origins of eukaryotic multicellular pathways.</title>
        <authorList>
            <person name="Sheikh S."/>
            <person name="Fu C.-J."/>
            <person name="Brown M.W."/>
            <person name="Baldauf S.L."/>
        </authorList>
    </citation>
    <scope>NUCLEOTIDE SEQUENCE [LARGE SCALE GENOMIC DNA]</scope>
    <source>
        <strain evidence="1 2">ATCC MYA-3509</strain>
    </source>
</reference>
<name>A0AAW2ZCI3_9EUKA</name>
<sequence length="174" mass="19728">MSYKRSHMFMKLSSNKIPSDINNNRLKTKIRTPVVNENLFVQNSLTSKLIEPGDFVLVVVPEDLEIHGGVDPSLHGRIARVVTKLNNSDHIQIELSRCDVKNFQLDGNGAQQMSERLEITVVPSFCLALDRNQLKHRMRSPVGAEVQLPQHLDHFRSRSLPDTITCSSYLLDEP</sequence>
<organism evidence="1 2">
    <name type="scientific">Acrasis kona</name>
    <dbReference type="NCBI Taxonomy" id="1008807"/>
    <lineage>
        <taxon>Eukaryota</taxon>
        <taxon>Discoba</taxon>
        <taxon>Heterolobosea</taxon>
        <taxon>Tetramitia</taxon>
        <taxon>Eutetramitia</taxon>
        <taxon>Acrasidae</taxon>
        <taxon>Acrasis</taxon>
    </lineage>
</organism>
<keyword evidence="2" id="KW-1185">Reference proteome</keyword>
<dbReference type="Proteomes" id="UP001431209">
    <property type="component" value="Unassembled WGS sequence"/>
</dbReference>
<gene>
    <name evidence="1" type="ORF">AKO1_004132</name>
</gene>
<dbReference type="EMBL" id="JAOPGA020001346">
    <property type="protein sequence ID" value="KAL0487451.1"/>
    <property type="molecule type" value="Genomic_DNA"/>
</dbReference>
<dbReference type="AlphaFoldDB" id="A0AAW2ZCI3"/>
<evidence type="ECO:0000313" key="1">
    <source>
        <dbReference type="EMBL" id="KAL0487451.1"/>
    </source>
</evidence>
<protein>
    <submittedName>
        <fullName evidence="1">Uncharacterized protein</fullName>
    </submittedName>
</protein>
<accession>A0AAW2ZCI3</accession>
<proteinExistence type="predicted"/>
<comment type="caution">
    <text evidence="1">The sequence shown here is derived from an EMBL/GenBank/DDBJ whole genome shotgun (WGS) entry which is preliminary data.</text>
</comment>